<evidence type="ECO:0000313" key="3">
    <source>
        <dbReference type="Proteomes" id="UP000825935"/>
    </source>
</evidence>
<comment type="caution">
    <text evidence="2">The sequence shown here is derived from an EMBL/GenBank/DDBJ whole genome shotgun (WGS) entry which is preliminary data.</text>
</comment>
<dbReference type="PANTHER" id="PTHR31374:SF32">
    <property type="entry name" value="SAUR FAMILY PROTEIN"/>
    <property type="match status" value="1"/>
</dbReference>
<evidence type="ECO:0000313" key="2">
    <source>
        <dbReference type="EMBL" id="KAH7279406.1"/>
    </source>
</evidence>
<dbReference type="PANTHER" id="PTHR31374">
    <property type="entry name" value="AUXIN-INDUCED PROTEIN-LIKE-RELATED"/>
    <property type="match status" value="1"/>
</dbReference>
<evidence type="ECO:0008006" key="4">
    <source>
        <dbReference type="Google" id="ProtNLM"/>
    </source>
</evidence>
<dbReference type="AlphaFoldDB" id="A0A8T2Q6X3"/>
<evidence type="ECO:0000256" key="1">
    <source>
        <dbReference type="ARBA" id="ARBA00006974"/>
    </source>
</evidence>
<accession>A0A8T2Q6X3</accession>
<proteinExistence type="inferred from homology"/>
<gene>
    <name evidence="2" type="ORF">KP509_37G018200</name>
</gene>
<comment type="similarity">
    <text evidence="1">Belongs to the ARG7 family.</text>
</comment>
<sequence length="135" mass="15614">MQNSRLRSSSSILSFRFRDWPRLILISLRQFLIQRFSAQYFSSKANSIISMPLMITKRMKRNKSKNVPKGCIPILVNGNHRLIITIDTLCHHPLLHSMLQQAADEGRNTFNYRGPLRLCCDADSFQELLQLNIPA</sequence>
<reference evidence="2" key="1">
    <citation type="submission" date="2021-08" db="EMBL/GenBank/DDBJ databases">
        <title>WGS assembly of Ceratopteris richardii.</title>
        <authorList>
            <person name="Marchant D.B."/>
            <person name="Chen G."/>
            <person name="Jenkins J."/>
            <person name="Shu S."/>
            <person name="Leebens-Mack J."/>
            <person name="Grimwood J."/>
            <person name="Schmutz J."/>
            <person name="Soltis P."/>
            <person name="Soltis D."/>
            <person name="Chen Z.-H."/>
        </authorList>
    </citation>
    <scope>NUCLEOTIDE SEQUENCE</scope>
    <source>
        <strain evidence="2">Whitten #5841</strain>
        <tissue evidence="2">Leaf</tissue>
    </source>
</reference>
<dbReference type="EMBL" id="CM035442">
    <property type="protein sequence ID" value="KAH7279406.1"/>
    <property type="molecule type" value="Genomic_DNA"/>
</dbReference>
<keyword evidence="3" id="KW-1185">Reference proteome</keyword>
<name>A0A8T2Q6X3_CERRI</name>
<dbReference type="GO" id="GO:0009733">
    <property type="term" value="P:response to auxin"/>
    <property type="evidence" value="ECO:0007669"/>
    <property type="project" value="InterPro"/>
</dbReference>
<organism evidence="2 3">
    <name type="scientific">Ceratopteris richardii</name>
    <name type="common">Triangle waterfern</name>
    <dbReference type="NCBI Taxonomy" id="49495"/>
    <lineage>
        <taxon>Eukaryota</taxon>
        <taxon>Viridiplantae</taxon>
        <taxon>Streptophyta</taxon>
        <taxon>Embryophyta</taxon>
        <taxon>Tracheophyta</taxon>
        <taxon>Polypodiopsida</taxon>
        <taxon>Polypodiidae</taxon>
        <taxon>Polypodiales</taxon>
        <taxon>Pteridineae</taxon>
        <taxon>Pteridaceae</taxon>
        <taxon>Parkerioideae</taxon>
        <taxon>Ceratopteris</taxon>
    </lineage>
</organism>
<dbReference type="Proteomes" id="UP000825935">
    <property type="component" value="Chromosome 37"/>
</dbReference>
<protein>
    <recommendedName>
        <fullName evidence="4">Small auxin up regulated protein</fullName>
    </recommendedName>
</protein>
<dbReference type="InterPro" id="IPR003676">
    <property type="entry name" value="SAUR_fam"/>
</dbReference>
<dbReference type="OrthoDB" id="1934659at2759"/>
<dbReference type="Pfam" id="PF02519">
    <property type="entry name" value="Auxin_inducible"/>
    <property type="match status" value="1"/>
</dbReference>